<feature type="binding site" evidence="7">
    <location>
        <position position="267"/>
    </location>
    <ligand>
        <name>ATP</name>
        <dbReference type="ChEBI" id="CHEBI:30616"/>
    </ligand>
</feature>
<keyword evidence="7" id="KW-0067">ATP-binding</keyword>
<evidence type="ECO:0000256" key="5">
    <source>
        <dbReference type="ARBA" id="ARBA00023180"/>
    </source>
</evidence>
<feature type="active site" evidence="6">
    <location>
        <position position="246"/>
    </location>
</feature>
<feature type="domain" description="FAM20 C-terminal" evidence="9">
    <location>
        <begin position="140"/>
        <end position="351"/>
    </location>
</feature>
<evidence type="ECO:0000313" key="11">
    <source>
        <dbReference type="Proteomes" id="UP001634394"/>
    </source>
</evidence>
<evidence type="ECO:0000259" key="9">
    <source>
        <dbReference type="Pfam" id="PF06702"/>
    </source>
</evidence>
<keyword evidence="8" id="KW-0479">Metal-binding</keyword>
<keyword evidence="4" id="KW-1015">Disulfide bond</keyword>
<protein>
    <recommendedName>
        <fullName evidence="9">FAM20 C-terminal domain-containing protein</fullName>
    </recommendedName>
</protein>
<dbReference type="Proteomes" id="UP001634394">
    <property type="component" value="Unassembled WGS sequence"/>
</dbReference>
<dbReference type="InterPro" id="IPR024869">
    <property type="entry name" value="FAM20"/>
</dbReference>
<keyword evidence="5" id="KW-0325">Glycoprotein</keyword>
<feature type="binding site" evidence="7">
    <location>
        <position position="99"/>
    </location>
    <ligand>
        <name>ATP</name>
        <dbReference type="ChEBI" id="CHEBI:30616"/>
    </ligand>
</feature>
<keyword evidence="3" id="KW-0333">Golgi apparatus</keyword>
<evidence type="ECO:0000256" key="7">
    <source>
        <dbReference type="PIRSR" id="PIRSR624869-2"/>
    </source>
</evidence>
<dbReference type="Pfam" id="PF06702">
    <property type="entry name" value="Fam20C"/>
    <property type="match status" value="1"/>
</dbReference>
<evidence type="ECO:0000256" key="2">
    <source>
        <dbReference type="ARBA" id="ARBA00006557"/>
    </source>
</evidence>
<evidence type="ECO:0000256" key="4">
    <source>
        <dbReference type="ARBA" id="ARBA00023157"/>
    </source>
</evidence>
<sequence length="355" mass="40811">MSSSWNLATIFVVEGDGKLQAQHEYEKQQRLNKNARKIWEKCNQTITEESIYKPTTDVKEVIDALRHVKIVKADLYLHEMSSAYKWMLILEGGQQVLFKPVLTLFELGNMPYVTGRRISWDQEITSVATEGLRKSVRIQEGGDVCITWRCYSKRISAYCFEKGIIYGAVIYWIGIGTVTQRGNDKGIFHHDFHAMGSHLENFSPILPGNRTYCDEFREKEPYKSDTFSFGHILDMAAIDFLLMNYDGGKFTYIANTDQTVYLNILSDYGLSFCNREDPILLAPIYQCCNIRKSTYKNLMLYATNLTEVFDDATKDDPLYPLLLPRDITAMHQRLNTIIAIVQICLKKYGETGVFV</sequence>
<keyword evidence="7" id="KW-0547">Nucleotide-binding</keyword>
<evidence type="ECO:0000256" key="8">
    <source>
        <dbReference type="PIRSR" id="PIRSR624869-3"/>
    </source>
</evidence>
<gene>
    <name evidence="10" type="ORF">ACJMK2_018362</name>
</gene>
<dbReference type="GO" id="GO:0005794">
    <property type="term" value="C:Golgi apparatus"/>
    <property type="evidence" value="ECO:0007669"/>
    <property type="project" value="UniProtKB-SubCell"/>
</dbReference>
<keyword evidence="8" id="KW-0464">Manganese</keyword>
<comment type="similarity">
    <text evidence="2">Belongs to the FAM20 family.</text>
</comment>
<dbReference type="InterPro" id="IPR009581">
    <property type="entry name" value="FAM20_C"/>
</dbReference>
<organism evidence="10 11">
    <name type="scientific">Sinanodonta woodiana</name>
    <name type="common">Chinese pond mussel</name>
    <name type="synonym">Anodonta woodiana</name>
    <dbReference type="NCBI Taxonomy" id="1069815"/>
    <lineage>
        <taxon>Eukaryota</taxon>
        <taxon>Metazoa</taxon>
        <taxon>Spiralia</taxon>
        <taxon>Lophotrochozoa</taxon>
        <taxon>Mollusca</taxon>
        <taxon>Bivalvia</taxon>
        <taxon>Autobranchia</taxon>
        <taxon>Heteroconchia</taxon>
        <taxon>Palaeoheterodonta</taxon>
        <taxon>Unionida</taxon>
        <taxon>Unionoidea</taxon>
        <taxon>Unionidae</taxon>
        <taxon>Unioninae</taxon>
        <taxon>Sinanodonta</taxon>
    </lineage>
</organism>
<accession>A0ABD3UF82</accession>
<comment type="caution">
    <text evidence="10">The sequence shown here is derived from an EMBL/GenBank/DDBJ whole genome shotgun (WGS) entry which is preliminary data.</text>
</comment>
<evidence type="ECO:0000256" key="3">
    <source>
        <dbReference type="ARBA" id="ARBA00023034"/>
    </source>
</evidence>
<evidence type="ECO:0000313" key="10">
    <source>
        <dbReference type="EMBL" id="KAL3847456.1"/>
    </source>
</evidence>
<dbReference type="EMBL" id="JBJQND010000016">
    <property type="protein sequence ID" value="KAL3847456.1"/>
    <property type="molecule type" value="Genomic_DNA"/>
</dbReference>
<evidence type="ECO:0000256" key="1">
    <source>
        <dbReference type="ARBA" id="ARBA00004555"/>
    </source>
</evidence>
<reference evidence="10 11" key="1">
    <citation type="submission" date="2024-11" db="EMBL/GenBank/DDBJ databases">
        <title>Chromosome-level genome assembly of the freshwater bivalve Anodonta woodiana.</title>
        <authorList>
            <person name="Chen X."/>
        </authorList>
    </citation>
    <scope>NUCLEOTIDE SEQUENCE [LARGE SCALE GENOMIC DNA]</scope>
    <source>
        <strain evidence="10">MN2024</strain>
        <tissue evidence="10">Gills</tissue>
    </source>
</reference>
<comment type="cofactor">
    <cofactor evidence="8">
        <name>Mn(2+)</name>
        <dbReference type="ChEBI" id="CHEBI:29035"/>
    </cofactor>
</comment>
<dbReference type="PANTHER" id="PTHR12450">
    <property type="entry name" value="DENTIN MATRIX PROTEIN 4 PROTEIN FAM20"/>
    <property type="match status" value="1"/>
</dbReference>
<keyword evidence="11" id="KW-1185">Reference proteome</keyword>
<dbReference type="PANTHER" id="PTHR12450:SF22">
    <property type="entry name" value="EXTRACELLULAR SERINE_THREONINE PROTEIN CG31145"/>
    <property type="match status" value="1"/>
</dbReference>
<name>A0ABD3UF82_SINWO</name>
<dbReference type="AlphaFoldDB" id="A0ABD3UF82"/>
<comment type="subcellular location">
    <subcellularLocation>
        <location evidence="1">Golgi apparatus</location>
    </subcellularLocation>
</comment>
<feature type="binding site" evidence="8">
    <location>
        <position position="267"/>
    </location>
    <ligand>
        <name>Mn(2+)</name>
        <dbReference type="ChEBI" id="CHEBI:29035"/>
    </ligand>
</feature>
<proteinExistence type="inferred from homology"/>
<evidence type="ECO:0000256" key="6">
    <source>
        <dbReference type="PIRSR" id="PIRSR624869-1"/>
    </source>
</evidence>